<dbReference type="CDD" id="cd04662">
    <property type="entry name" value="NUDIX_Hydrolase"/>
    <property type="match status" value="1"/>
</dbReference>
<dbReference type="Gene3D" id="3.90.79.10">
    <property type="entry name" value="Nucleoside Triphosphate Pyrophosphohydrolase"/>
    <property type="match status" value="1"/>
</dbReference>
<evidence type="ECO:0000313" key="3">
    <source>
        <dbReference type="EMBL" id="PYE19398.1"/>
    </source>
</evidence>
<dbReference type="GO" id="GO:0004081">
    <property type="term" value="F:bis(5'-nucleosyl)-tetraphosphatase (asymmetrical) activity"/>
    <property type="evidence" value="ECO:0007669"/>
    <property type="project" value="TreeGrafter"/>
</dbReference>
<dbReference type="SUPFAM" id="SSF55811">
    <property type="entry name" value="Nudix"/>
    <property type="match status" value="1"/>
</dbReference>
<name>A0A318RTS1_WILLI</name>
<gene>
    <name evidence="3" type="ORF">DFR67_103311</name>
</gene>
<dbReference type="GO" id="GO:0006167">
    <property type="term" value="P:AMP biosynthetic process"/>
    <property type="evidence" value="ECO:0007669"/>
    <property type="project" value="TreeGrafter"/>
</dbReference>
<reference evidence="3 4" key="1">
    <citation type="submission" date="2018-06" db="EMBL/GenBank/DDBJ databases">
        <title>Genomic Encyclopedia of Type Strains, Phase IV (KMG-IV): sequencing the most valuable type-strain genomes for metagenomic binning, comparative biology and taxonomic classification.</title>
        <authorList>
            <person name="Goeker M."/>
        </authorList>
    </citation>
    <scope>NUCLEOTIDE SEQUENCE [LARGE SCALE GENOMIC DNA]</scope>
    <source>
        <strain evidence="3 4">DSM 45521</strain>
    </source>
</reference>
<dbReference type="GO" id="GO:0006754">
    <property type="term" value="P:ATP biosynthetic process"/>
    <property type="evidence" value="ECO:0007669"/>
    <property type="project" value="TreeGrafter"/>
</dbReference>
<dbReference type="Proteomes" id="UP000247591">
    <property type="component" value="Unassembled WGS sequence"/>
</dbReference>
<dbReference type="InterPro" id="IPR015797">
    <property type="entry name" value="NUDIX_hydrolase-like_dom_sf"/>
</dbReference>
<dbReference type="Pfam" id="PF00293">
    <property type="entry name" value="NUDIX"/>
    <property type="match status" value="1"/>
</dbReference>
<dbReference type="AlphaFoldDB" id="A0A318RTS1"/>
<keyword evidence="4" id="KW-1185">Reference proteome</keyword>
<dbReference type="PROSITE" id="PS51462">
    <property type="entry name" value="NUDIX"/>
    <property type="match status" value="1"/>
</dbReference>
<dbReference type="PANTHER" id="PTHR21340:SF7">
    <property type="entry name" value="NUDIX HYDROLASE DOMAIN-CONTAINING PROTEIN"/>
    <property type="match status" value="1"/>
</dbReference>
<keyword evidence="1 3" id="KW-0378">Hydrolase</keyword>
<proteinExistence type="predicted"/>
<comment type="caution">
    <text evidence="3">The sequence shown here is derived from an EMBL/GenBank/DDBJ whole genome shotgun (WGS) entry which is preliminary data.</text>
</comment>
<dbReference type="InterPro" id="IPR000086">
    <property type="entry name" value="NUDIX_hydrolase_dom"/>
</dbReference>
<protein>
    <submittedName>
        <fullName evidence="3">Putative NUDIX family NTP pyrophosphohydrolase</fullName>
    </submittedName>
</protein>
<sequence>MPKRSAGLLLFRQSATATEVLIAHPGGPFWARKDDGAWSIPKGEYGDDEDPLVAARREFVEELGLDVPAGEVIELGEVKQSGGKLVIAFAIEADLDITDSVSNTFEMEWPPKSGKMAAFPEVDRVAWFDLDTARIKLNKVQRDFLDRLVAASAE</sequence>
<evidence type="ECO:0000313" key="4">
    <source>
        <dbReference type="Proteomes" id="UP000247591"/>
    </source>
</evidence>
<organism evidence="3 4">
    <name type="scientific">Williamsia limnetica</name>
    <dbReference type="NCBI Taxonomy" id="882452"/>
    <lineage>
        <taxon>Bacteria</taxon>
        <taxon>Bacillati</taxon>
        <taxon>Actinomycetota</taxon>
        <taxon>Actinomycetes</taxon>
        <taxon>Mycobacteriales</taxon>
        <taxon>Nocardiaceae</taxon>
        <taxon>Williamsia</taxon>
    </lineage>
</organism>
<accession>A0A318RTS1</accession>
<feature type="domain" description="Nudix hydrolase" evidence="2">
    <location>
        <begin position="1"/>
        <end position="150"/>
    </location>
</feature>
<dbReference type="PROSITE" id="PS00893">
    <property type="entry name" value="NUDIX_BOX"/>
    <property type="match status" value="1"/>
</dbReference>
<evidence type="ECO:0000259" key="2">
    <source>
        <dbReference type="PROSITE" id="PS51462"/>
    </source>
</evidence>
<evidence type="ECO:0000256" key="1">
    <source>
        <dbReference type="ARBA" id="ARBA00022801"/>
    </source>
</evidence>
<dbReference type="RefSeq" id="WP_110468589.1">
    <property type="nucleotide sequence ID" value="NZ_QJSP01000003.1"/>
</dbReference>
<dbReference type="InterPro" id="IPR020084">
    <property type="entry name" value="NUDIX_hydrolase_CS"/>
</dbReference>
<dbReference type="EMBL" id="QJSP01000003">
    <property type="protein sequence ID" value="PYE19398.1"/>
    <property type="molecule type" value="Genomic_DNA"/>
</dbReference>
<dbReference type="OrthoDB" id="954553at2"/>
<dbReference type="InterPro" id="IPR051325">
    <property type="entry name" value="Nudix_hydrolase_domain"/>
</dbReference>
<dbReference type="PANTHER" id="PTHR21340">
    <property type="entry name" value="DIADENOSINE 5,5-P1,P4-TETRAPHOSPHATE PYROPHOSPHOHYDROLASE MUTT"/>
    <property type="match status" value="1"/>
</dbReference>